<comment type="pathway">
    <text evidence="9">Glycolipid biosynthesis; KDO(2)-lipid A biosynthesis; KDO(2)-lipid A from CMP-3-deoxy-D-manno-octulosonate and lipid IV(A): step 3/4.</text>
</comment>
<keyword evidence="1 9" id="KW-1003">Cell membrane</keyword>
<evidence type="ECO:0000313" key="10">
    <source>
        <dbReference type="EMBL" id="PXV64553.1"/>
    </source>
</evidence>
<evidence type="ECO:0000256" key="8">
    <source>
        <dbReference type="ARBA" id="ARBA00023315"/>
    </source>
</evidence>
<evidence type="ECO:0000256" key="4">
    <source>
        <dbReference type="ARBA" id="ARBA00022692"/>
    </source>
</evidence>
<dbReference type="AlphaFoldDB" id="A0A318E6W7"/>
<dbReference type="PANTHER" id="PTHR30606:SF9">
    <property type="entry name" value="LIPID A BIOSYNTHESIS LAUROYLTRANSFERASE"/>
    <property type="match status" value="1"/>
</dbReference>
<organism evidence="10 11">
    <name type="scientific">Sinimarinibacterium flocculans</name>
    <dbReference type="NCBI Taxonomy" id="985250"/>
    <lineage>
        <taxon>Bacteria</taxon>
        <taxon>Pseudomonadati</taxon>
        <taxon>Pseudomonadota</taxon>
        <taxon>Gammaproteobacteria</taxon>
        <taxon>Nevskiales</taxon>
        <taxon>Nevskiaceae</taxon>
        <taxon>Sinimarinibacterium</taxon>
    </lineage>
</organism>
<keyword evidence="11" id="KW-1185">Reference proteome</keyword>
<evidence type="ECO:0000256" key="2">
    <source>
        <dbReference type="ARBA" id="ARBA00022519"/>
    </source>
</evidence>
<dbReference type="GO" id="GO:0005886">
    <property type="term" value="C:plasma membrane"/>
    <property type="evidence" value="ECO:0007669"/>
    <property type="project" value="UniProtKB-SubCell"/>
</dbReference>
<comment type="similarity">
    <text evidence="9">Belongs to the LpxL/LpxM/LpxP family.</text>
</comment>
<dbReference type="GO" id="GO:0008913">
    <property type="term" value="F:Kdo2-lipid IVA acyltransferase activity"/>
    <property type="evidence" value="ECO:0007669"/>
    <property type="project" value="UniProtKB-EC"/>
</dbReference>
<comment type="subcellular location">
    <subcellularLocation>
        <location evidence="9">Cell inner membrane</location>
        <topology evidence="9">Single-pass membrane protein</topology>
    </subcellularLocation>
</comment>
<evidence type="ECO:0000256" key="9">
    <source>
        <dbReference type="HAMAP-Rule" id="MF_01942"/>
    </source>
</evidence>
<reference evidence="10 11" key="1">
    <citation type="submission" date="2018-04" db="EMBL/GenBank/DDBJ databases">
        <title>Genomic Encyclopedia of Type Strains, Phase IV (KMG-IV): sequencing the most valuable type-strain genomes for metagenomic binning, comparative biology and taxonomic classification.</title>
        <authorList>
            <person name="Goeker M."/>
        </authorList>
    </citation>
    <scope>NUCLEOTIDE SEQUENCE [LARGE SCALE GENOMIC DNA]</scope>
    <source>
        <strain evidence="10 11">DSM 104150</strain>
    </source>
</reference>
<dbReference type="GO" id="GO:0036104">
    <property type="term" value="P:Kdo2-lipid A biosynthetic process"/>
    <property type="evidence" value="ECO:0007669"/>
    <property type="project" value="UniProtKB-UniRule"/>
</dbReference>
<keyword evidence="2 9" id="KW-0997">Cell inner membrane</keyword>
<dbReference type="PIRSF" id="PIRSF026649">
    <property type="entry name" value="MsbB"/>
    <property type="match status" value="1"/>
</dbReference>
<dbReference type="PANTHER" id="PTHR30606">
    <property type="entry name" value="LIPID A BIOSYNTHESIS LAUROYL ACYLTRANSFERASE"/>
    <property type="match status" value="1"/>
</dbReference>
<dbReference type="HAMAP" id="MF_01942">
    <property type="entry name" value="Lipid_A_LpxL_LpxP"/>
    <property type="match status" value="1"/>
</dbReference>
<sequence>MAAPAFQAALLHPRHWATWLGVASVWLLSWLPVPLQAALGAGLGRAIGHLLRSRRDVVRTNLRIAFPQADAPQIERLTGQHFADLGRGVFETALAWFAPDWRLRHRGEVTGIENLRAAMADGSGVLLLTGHFTTLELGARFLCLAGVRFHAMYRPYNNAVMDFLMHRWREGRSGLPALPRDDLRRLVRALRDGRPIWYAPDQALDRRMSVYAPFFGVPVRTITATARLSQMGRAKVVPYFPERHGSRYRVRILPALEDFPLGDEIADATRINHVVEQGIALAPTQYFWVHKRYKGLPPDMAAVYGRREA</sequence>
<comment type="caution">
    <text evidence="10">The sequence shown here is derived from an EMBL/GenBank/DDBJ whole genome shotgun (WGS) entry which is preliminary data.</text>
</comment>
<dbReference type="GO" id="GO:0009245">
    <property type="term" value="P:lipid A biosynthetic process"/>
    <property type="evidence" value="ECO:0007669"/>
    <property type="project" value="InterPro"/>
</dbReference>
<dbReference type="InterPro" id="IPR004960">
    <property type="entry name" value="LipA_acyltrans"/>
</dbReference>
<dbReference type="GO" id="GO:0009103">
    <property type="term" value="P:lipopolysaccharide biosynthetic process"/>
    <property type="evidence" value="ECO:0007669"/>
    <property type="project" value="UniProtKB-UniRule"/>
</dbReference>
<dbReference type="EC" id="2.3.1.241" evidence="9"/>
<dbReference type="NCBIfam" id="TIGR02207">
    <property type="entry name" value="lipid_A_htrB"/>
    <property type="match status" value="1"/>
</dbReference>
<evidence type="ECO:0000256" key="7">
    <source>
        <dbReference type="ARBA" id="ARBA00023136"/>
    </source>
</evidence>
<evidence type="ECO:0000256" key="5">
    <source>
        <dbReference type="ARBA" id="ARBA00022985"/>
    </source>
</evidence>
<dbReference type="UniPathway" id="UPA00360">
    <property type="reaction ID" value="UER00485"/>
</dbReference>
<name>A0A318E6W7_9GAMM</name>
<dbReference type="UniPathway" id="UPA00030"/>
<dbReference type="Pfam" id="PF03279">
    <property type="entry name" value="Lip_A_acyltrans"/>
    <property type="match status" value="1"/>
</dbReference>
<keyword evidence="6 9" id="KW-1133">Transmembrane helix</keyword>
<keyword evidence="5 9" id="KW-0448">Lipopolysaccharide biosynthesis</keyword>
<comment type="catalytic activity">
    <reaction evidence="9">
        <text>an alpha-Kdo-(2-&gt;4)-alpha-Kdo-(2-&gt;6)-lipid IVA + a fatty acyl-[ACP] = an alpha-Kdo-(2-&gt;4)-alpha-Kdo-(2-&gt;6)-(acyl)-lipid IVA + holo-[ACP]</text>
        <dbReference type="Rhea" id="RHEA:69396"/>
        <dbReference type="Rhea" id="RHEA-COMP:9685"/>
        <dbReference type="Rhea" id="RHEA-COMP:14125"/>
        <dbReference type="ChEBI" id="CHEBI:64479"/>
        <dbReference type="ChEBI" id="CHEBI:138651"/>
        <dbReference type="ChEBI" id="CHEBI:176429"/>
        <dbReference type="ChEBI" id="CHEBI:176430"/>
        <dbReference type="EC" id="2.3.1.241"/>
    </reaction>
</comment>
<keyword evidence="4 9" id="KW-0812">Transmembrane</keyword>
<protein>
    <recommendedName>
        <fullName evidence="9">Lipid A biosynthesis acyltransferase</fullName>
        <ecNumber evidence="9">2.3.1.241</ecNumber>
    </recommendedName>
    <alternativeName>
        <fullName evidence="9">Kdo(2)-lipid IV(A) acyltransferase</fullName>
    </alternativeName>
</protein>
<keyword evidence="7 9" id="KW-0472">Membrane</keyword>
<dbReference type="InterPro" id="IPR011920">
    <property type="entry name" value="Lipid_A_LpxL_LpxP"/>
</dbReference>
<proteinExistence type="inferred from homology"/>
<comment type="pathway">
    <text evidence="9">Bacterial outer membrane biogenesis; lipopolysaccharide biosynthesis.</text>
</comment>
<dbReference type="Proteomes" id="UP000248330">
    <property type="component" value="Unassembled WGS sequence"/>
</dbReference>
<dbReference type="OrthoDB" id="9803456at2"/>
<evidence type="ECO:0000256" key="6">
    <source>
        <dbReference type="ARBA" id="ARBA00022989"/>
    </source>
</evidence>
<dbReference type="CDD" id="cd07984">
    <property type="entry name" value="LPLAT_LABLAT-like"/>
    <property type="match status" value="1"/>
</dbReference>
<keyword evidence="3 9" id="KW-0808">Transferase</keyword>
<feature type="short sequence motif" description="HXXXXD motif" evidence="9">
    <location>
        <begin position="131"/>
        <end position="136"/>
    </location>
</feature>
<evidence type="ECO:0000256" key="1">
    <source>
        <dbReference type="ARBA" id="ARBA00022475"/>
    </source>
</evidence>
<evidence type="ECO:0000256" key="3">
    <source>
        <dbReference type="ARBA" id="ARBA00022679"/>
    </source>
</evidence>
<evidence type="ECO:0000313" key="11">
    <source>
        <dbReference type="Proteomes" id="UP000248330"/>
    </source>
</evidence>
<keyword evidence="8 9" id="KW-0012">Acyltransferase</keyword>
<accession>A0A318E6W7</accession>
<dbReference type="RefSeq" id="WP_110266557.1">
    <property type="nucleotide sequence ID" value="NZ_CAWNXA010000012.1"/>
</dbReference>
<gene>
    <name evidence="9" type="primary">lpxL</name>
    <name evidence="10" type="ORF">C8D93_1123</name>
</gene>
<comment type="function">
    <text evidence="9">Catalyzes the transfer of an acyl chain from an acyl-[acyl-carrier-protein] (ACP) to a Kdo(2)-lipid IV(A) to form a Kdo(2)-(acyl)-lipid IV(A).</text>
</comment>
<dbReference type="EMBL" id="QICN01000012">
    <property type="protein sequence ID" value="PXV64553.1"/>
    <property type="molecule type" value="Genomic_DNA"/>
</dbReference>